<dbReference type="AlphaFoldDB" id="A0A1G2HRD6"/>
<keyword evidence="1" id="KW-0678">Repressor</keyword>
<dbReference type="Proteomes" id="UP000176855">
    <property type="component" value="Unassembled WGS sequence"/>
</dbReference>
<dbReference type="GO" id="GO:0003700">
    <property type="term" value="F:DNA-binding transcription factor activity"/>
    <property type="evidence" value="ECO:0007669"/>
    <property type="project" value="InterPro"/>
</dbReference>
<sequence>MAYTNDKKLKIGEAAAFLGVTVQTLRNWEKSGKLAAQKSEGGHRYYFQKDLERFTVDLPSLGLAWASSAQLPQIPQEYYCERQDRFTSRLEKMALQLLHAGVVGRDMASLLTAVVGEIGDNSFMHNVGNWPDVHGIFFAYDIGKRMIVLADRGQGVRATLSRVRPQIATDTEALRIAFTEIVSGRAPEKRGNGLKVVRRIVERGSITLLFRSGVARVLYPQKSSSLIVETATDNIRGTYAVITF</sequence>
<dbReference type="PROSITE" id="PS50937">
    <property type="entry name" value="HTH_MERR_2"/>
    <property type="match status" value="1"/>
</dbReference>
<dbReference type="PANTHER" id="PTHR30204:SF69">
    <property type="entry name" value="MERR-FAMILY TRANSCRIPTIONAL REGULATOR"/>
    <property type="match status" value="1"/>
</dbReference>
<keyword evidence="2" id="KW-0805">Transcription regulation</keyword>
<dbReference type="Pfam" id="PF00376">
    <property type="entry name" value="MerR"/>
    <property type="match status" value="1"/>
</dbReference>
<feature type="domain" description="HTH merR-type" evidence="5">
    <location>
        <begin position="8"/>
        <end position="54"/>
    </location>
</feature>
<dbReference type="Gene3D" id="1.10.1660.10">
    <property type="match status" value="1"/>
</dbReference>
<evidence type="ECO:0000256" key="4">
    <source>
        <dbReference type="ARBA" id="ARBA00023163"/>
    </source>
</evidence>
<name>A0A1G2HRD6_9BACT</name>
<dbReference type="InterPro" id="IPR047057">
    <property type="entry name" value="MerR_fam"/>
</dbReference>
<evidence type="ECO:0000313" key="6">
    <source>
        <dbReference type="EMBL" id="OGZ64800.1"/>
    </source>
</evidence>
<protein>
    <recommendedName>
        <fullName evidence="5">HTH merR-type domain-containing protein</fullName>
    </recommendedName>
</protein>
<proteinExistence type="predicted"/>
<evidence type="ECO:0000256" key="1">
    <source>
        <dbReference type="ARBA" id="ARBA00022491"/>
    </source>
</evidence>
<dbReference type="SMART" id="SM00422">
    <property type="entry name" value="HTH_MERR"/>
    <property type="match status" value="1"/>
</dbReference>
<comment type="caution">
    <text evidence="6">The sequence shown here is derived from an EMBL/GenBank/DDBJ whole genome shotgun (WGS) entry which is preliminary data.</text>
</comment>
<dbReference type="SUPFAM" id="SSF46955">
    <property type="entry name" value="Putative DNA-binding domain"/>
    <property type="match status" value="1"/>
</dbReference>
<dbReference type="STRING" id="1802202.A2730_03780"/>
<evidence type="ECO:0000313" key="7">
    <source>
        <dbReference type="Proteomes" id="UP000176855"/>
    </source>
</evidence>
<keyword evidence="3" id="KW-0238">DNA-binding</keyword>
<evidence type="ECO:0000256" key="3">
    <source>
        <dbReference type="ARBA" id="ARBA00023125"/>
    </source>
</evidence>
<keyword evidence="4" id="KW-0804">Transcription</keyword>
<evidence type="ECO:0000259" key="5">
    <source>
        <dbReference type="PROSITE" id="PS50937"/>
    </source>
</evidence>
<evidence type="ECO:0000256" key="2">
    <source>
        <dbReference type="ARBA" id="ARBA00023015"/>
    </source>
</evidence>
<dbReference type="EMBL" id="MHOO01000002">
    <property type="protein sequence ID" value="OGZ64800.1"/>
    <property type="molecule type" value="Genomic_DNA"/>
</dbReference>
<dbReference type="GO" id="GO:0003677">
    <property type="term" value="F:DNA binding"/>
    <property type="evidence" value="ECO:0007669"/>
    <property type="project" value="UniProtKB-KW"/>
</dbReference>
<dbReference type="PANTHER" id="PTHR30204">
    <property type="entry name" value="REDOX-CYCLING DRUG-SENSING TRANSCRIPTIONAL ACTIVATOR SOXR"/>
    <property type="match status" value="1"/>
</dbReference>
<dbReference type="InterPro" id="IPR000551">
    <property type="entry name" value="MerR-type_HTH_dom"/>
</dbReference>
<reference evidence="6 7" key="1">
    <citation type="journal article" date="2016" name="Nat. Commun.">
        <title>Thousands of microbial genomes shed light on interconnected biogeochemical processes in an aquifer system.</title>
        <authorList>
            <person name="Anantharaman K."/>
            <person name="Brown C.T."/>
            <person name="Hug L.A."/>
            <person name="Sharon I."/>
            <person name="Castelle C.J."/>
            <person name="Probst A.J."/>
            <person name="Thomas B.C."/>
            <person name="Singh A."/>
            <person name="Wilkins M.J."/>
            <person name="Karaoz U."/>
            <person name="Brodie E.L."/>
            <person name="Williams K.H."/>
            <person name="Hubbard S.S."/>
            <person name="Banfield J.F."/>
        </authorList>
    </citation>
    <scope>NUCLEOTIDE SEQUENCE [LARGE SCALE GENOMIC DNA]</scope>
</reference>
<dbReference type="CDD" id="cd04761">
    <property type="entry name" value="HTH_MerR-SF"/>
    <property type="match status" value="1"/>
</dbReference>
<organism evidence="6 7">
    <name type="scientific">Candidatus Staskawiczbacteria bacterium RIFCSPHIGHO2_01_FULL_39_25</name>
    <dbReference type="NCBI Taxonomy" id="1802202"/>
    <lineage>
        <taxon>Bacteria</taxon>
        <taxon>Candidatus Staskawicziibacteriota</taxon>
    </lineage>
</organism>
<accession>A0A1G2HRD6</accession>
<gene>
    <name evidence="6" type="ORF">A2730_03780</name>
</gene>
<dbReference type="InterPro" id="IPR009061">
    <property type="entry name" value="DNA-bd_dom_put_sf"/>
</dbReference>